<keyword evidence="8" id="KW-1185">Reference proteome</keyword>
<dbReference type="GO" id="GO:0009055">
    <property type="term" value="F:electron transfer activity"/>
    <property type="evidence" value="ECO:0007669"/>
    <property type="project" value="InterPro"/>
</dbReference>
<accession>A0A1C4YXM1</accession>
<evidence type="ECO:0000256" key="1">
    <source>
        <dbReference type="ARBA" id="ARBA00022617"/>
    </source>
</evidence>
<evidence type="ECO:0000313" key="7">
    <source>
        <dbReference type="EMBL" id="SCF25483.1"/>
    </source>
</evidence>
<dbReference type="InterPro" id="IPR009056">
    <property type="entry name" value="Cyt_c-like_dom"/>
</dbReference>
<gene>
    <name evidence="7" type="ORF">GA0070618_4521</name>
</gene>
<keyword evidence="2 4" id="KW-0479">Metal-binding</keyword>
<dbReference type="RefSeq" id="WP_197701594.1">
    <property type="nucleotide sequence ID" value="NZ_JBFAII010000005.1"/>
</dbReference>
<evidence type="ECO:0000256" key="5">
    <source>
        <dbReference type="SAM" id="SignalP"/>
    </source>
</evidence>
<dbReference type="PROSITE" id="PS51007">
    <property type="entry name" value="CYTC"/>
    <property type="match status" value="1"/>
</dbReference>
<protein>
    <submittedName>
        <fullName evidence="7">Cytochrome c</fullName>
    </submittedName>
</protein>
<reference evidence="8" key="1">
    <citation type="submission" date="2016-06" db="EMBL/GenBank/DDBJ databases">
        <authorList>
            <person name="Varghese N."/>
            <person name="Submissions Spin"/>
        </authorList>
    </citation>
    <scope>NUCLEOTIDE SEQUENCE [LARGE SCALE GENOMIC DNA]</scope>
    <source>
        <strain evidence="8">DSM 43816</strain>
    </source>
</reference>
<dbReference type="GO" id="GO:0046872">
    <property type="term" value="F:metal ion binding"/>
    <property type="evidence" value="ECO:0007669"/>
    <property type="project" value="UniProtKB-KW"/>
</dbReference>
<dbReference type="Proteomes" id="UP000198253">
    <property type="component" value="Chromosome I"/>
</dbReference>
<sequence length="129" mass="13618">MNRRLRWSLALLVALPALLAAPGCGSDDSPPPPEVRDGQPDRGATLIARYGCGSCHTIPGIDRANGLVGPPLTRFGSRSYIAGELVNNADNLQHWIADPQAVEPGTAMPDLGVSAIDARDIAAYLYTLD</sequence>
<organism evidence="7 8">
    <name type="scientific">Micromonospora echinospora</name>
    <name type="common">Micromonospora purpurea</name>
    <dbReference type="NCBI Taxonomy" id="1877"/>
    <lineage>
        <taxon>Bacteria</taxon>
        <taxon>Bacillati</taxon>
        <taxon>Actinomycetota</taxon>
        <taxon>Actinomycetes</taxon>
        <taxon>Micromonosporales</taxon>
        <taxon>Micromonosporaceae</taxon>
        <taxon>Micromonospora</taxon>
    </lineage>
</organism>
<dbReference type="Gene3D" id="1.10.760.10">
    <property type="entry name" value="Cytochrome c-like domain"/>
    <property type="match status" value="1"/>
</dbReference>
<dbReference type="Pfam" id="PF00034">
    <property type="entry name" value="Cytochrom_C"/>
    <property type="match status" value="1"/>
</dbReference>
<dbReference type="InParanoid" id="A0A1C4YXM1"/>
<keyword evidence="5" id="KW-0732">Signal</keyword>
<evidence type="ECO:0000256" key="4">
    <source>
        <dbReference type="PROSITE-ProRule" id="PRU00433"/>
    </source>
</evidence>
<dbReference type="EMBL" id="LT607413">
    <property type="protein sequence ID" value="SCF25483.1"/>
    <property type="molecule type" value="Genomic_DNA"/>
</dbReference>
<evidence type="ECO:0000256" key="3">
    <source>
        <dbReference type="ARBA" id="ARBA00023004"/>
    </source>
</evidence>
<proteinExistence type="predicted"/>
<dbReference type="InterPro" id="IPR036909">
    <property type="entry name" value="Cyt_c-like_dom_sf"/>
</dbReference>
<feature type="domain" description="Cytochrome c" evidence="6">
    <location>
        <begin position="38"/>
        <end position="129"/>
    </location>
</feature>
<name>A0A1C4YXM1_MICEC</name>
<evidence type="ECO:0000259" key="6">
    <source>
        <dbReference type="PROSITE" id="PS51007"/>
    </source>
</evidence>
<evidence type="ECO:0000256" key="2">
    <source>
        <dbReference type="ARBA" id="ARBA00022723"/>
    </source>
</evidence>
<feature type="signal peptide" evidence="5">
    <location>
        <begin position="1"/>
        <end position="20"/>
    </location>
</feature>
<dbReference type="AlphaFoldDB" id="A0A1C4YXM1"/>
<keyword evidence="3 4" id="KW-0408">Iron</keyword>
<keyword evidence="1 4" id="KW-0349">Heme</keyword>
<dbReference type="SUPFAM" id="SSF46626">
    <property type="entry name" value="Cytochrome c"/>
    <property type="match status" value="1"/>
</dbReference>
<feature type="chain" id="PRO_5038894165" evidence="5">
    <location>
        <begin position="21"/>
        <end position="129"/>
    </location>
</feature>
<dbReference type="GO" id="GO:0020037">
    <property type="term" value="F:heme binding"/>
    <property type="evidence" value="ECO:0007669"/>
    <property type="project" value="InterPro"/>
</dbReference>
<evidence type="ECO:0000313" key="8">
    <source>
        <dbReference type="Proteomes" id="UP000198253"/>
    </source>
</evidence>